<sequence>MVFSFANIPRCATRRGGVPDGGSDRPATGPGWAVGRGIAMMLGL</sequence>
<name>A0A0H2ZWS9_MYCA1</name>
<dbReference type="EMBL" id="CP000479">
    <property type="protein sequence ID" value="ABK66119.1"/>
    <property type="molecule type" value="Genomic_DNA"/>
</dbReference>
<dbReference type="KEGG" id="mav:MAV_2155"/>
<reference evidence="1 2" key="1">
    <citation type="submission" date="2006-10" db="EMBL/GenBank/DDBJ databases">
        <authorList>
            <person name="Fleischmann R.D."/>
            <person name="Dodson R.J."/>
            <person name="Haft D.H."/>
            <person name="Merkel J.S."/>
            <person name="Nelson W.C."/>
            <person name="Fraser C.M."/>
        </authorList>
    </citation>
    <scope>NUCLEOTIDE SEQUENCE [LARGE SCALE GENOMIC DNA]</scope>
    <source>
        <strain evidence="1 2">104</strain>
    </source>
</reference>
<accession>A0A0H2ZWS9</accession>
<dbReference type="Proteomes" id="UP000001574">
    <property type="component" value="Chromosome"/>
</dbReference>
<proteinExistence type="predicted"/>
<organism evidence="1 2">
    <name type="scientific">Mycobacterium avium (strain 104)</name>
    <dbReference type="NCBI Taxonomy" id="243243"/>
    <lineage>
        <taxon>Bacteria</taxon>
        <taxon>Bacillati</taxon>
        <taxon>Actinomycetota</taxon>
        <taxon>Actinomycetes</taxon>
        <taxon>Mycobacteriales</taxon>
        <taxon>Mycobacteriaceae</taxon>
        <taxon>Mycobacterium</taxon>
        <taxon>Mycobacterium avium complex (MAC)</taxon>
    </lineage>
</organism>
<protein>
    <submittedName>
        <fullName evidence="1">Uncharacterized protein</fullName>
    </submittedName>
</protein>
<dbReference type="AlphaFoldDB" id="A0A0H2ZWS9"/>
<evidence type="ECO:0000313" key="1">
    <source>
        <dbReference type="EMBL" id="ABK66119.1"/>
    </source>
</evidence>
<evidence type="ECO:0000313" key="2">
    <source>
        <dbReference type="Proteomes" id="UP000001574"/>
    </source>
</evidence>
<dbReference type="HOGENOM" id="CLU_3218810_0_0_11"/>
<gene>
    <name evidence="1" type="ordered locus">MAV_2155</name>
</gene>